<feature type="compositionally biased region" description="Basic and acidic residues" evidence="1">
    <location>
        <begin position="766"/>
        <end position="782"/>
    </location>
</feature>
<feature type="region of interest" description="Disordered" evidence="1">
    <location>
        <begin position="995"/>
        <end position="1030"/>
    </location>
</feature>
<evidence type="ECO:0000313" key="2">
    <source>
        <dbReference type="EMBL" id="KAG0711580.1"/>
    </source>
</evidence>
<evidence type="ECO:0000256" key="1">
    <source>
        <dbReference type="SAM" id="MobiDB-lite"/>
    </source>
</evidence>
<feature type="region of interest" description="Disordered" evidence="1">
    <location>
        <begin position="565"/>
        <end position="870"/>
    </location>
</feature>
<feature type="compositionally biased region" description="Basic and acidic residues" evidence="1">
    <location>
        <begin position="43"/>
        <end position="66"/>
    </location>
</feature>
<feature type="compositionally biased region" description="Basic and acidic residues" evidence="1">
    <location>
        <begin position="152"/>
        <end position="205"/>
    </location>
</feature>
<feature type="compositionally biased region" description="Basic and acidic residues" evidence="1">
    <location>
        <begin position="565"/>
        <end position="597"/>
    </location>
</feature>
<feature type="compositionally biased region" description="Basic and acidic residues" evidence="1">
    <location>
        <begin position="605"/>
        <end position="629"/>
    </location>
</feature>
<name>A0A8J4XQ82_CHIOP</name>
<feature type="compositionally biased region" description="Basic and acidic residues" evidence="1">
    <location>
        <begin position="373"/>
        <end position="430"/>
    </location>
</feature>
<feature type="region of interest" description="Disordered" evidence="1">
    <location>
        <begin position="107"/>
        <end position="205"/>
    </location>
</feature>
<feature type="compositionally biased region" description="Basic and acidic residues" evidence="1">
    <location>
        <begin position="316"/>
        <end position="327"/>
    </location>
</feature>
<evidence type="ECO:0000313" key="3">
    <source>
        <dbReference type="Proteomes" id="UP000770661"/>
    </source>
</evidence>
<dbReference type="EMBL" id="JACEEZ010023221">
    <property type="protein sequence ID" value="KAG0711580.1"/>
    <property type="molecule type" value="Genomic_DNA"/>
</dbReference>
<feature type="region of interest" description="Disordered" evidence="1">
    <location>
        <begin position="271"/>
        <end position="505"/>
    </location>
</feature>
<feature type="compositionally biased region" description="Acidic residues" evidence="1">
    <location>
        <begin position="1280"/>
        <end position="1306"/>
    </location>
</feature>
<feature type="compositionally biased region" description="Pro residues" evidence="1">
    <location>
        <begin position="749"/>
        <end position="761"/>
    </location>
</feature>
<feature type="compositionally biased region" description="Basic and acidic residues" evidence="1">
    <location>
        <begin position="1073"/>
        <end position="1084"/>
    </location>
</feature>
<feature type="region of interest" description="Disordered" evidence="1">
    <location>
        <begin position="1"/>
        <end position="66"/>
    </location>
</feature>
<feature type="compositionally biased region" description="Basic and acidic residues" evidence="1">
    <location>
        <begin position="846"/>
        <end position="870"/>
    </location>
</feature>
<dbReference type="OrthoDB" id="10055895at2759"/>
<feature type="region of interest" description="Disordered" evidence="1">
    <location>
        <begin position="1066"/>
        <end position="1350"/>
    </location>
</feature>
<feature type="compositionally biased region" description="Basic and acidic residues" evidence="1">
    <location>
        <begin position="791"/>
        <end position="804"/>
    </location>
</feature>
<feature type="compositionally biased region" description="Low complexity" evidence="1">
    <location>
        <begin position="661"/>
        <end position="672"/>
    </location>
</feature>
<protein>
    <submittedName>
        <fullName evidence="2">Uncharacterized protein</fullName>
    </submittedName>
</protein>
<accession>A0A8J4XQ82</accession>
<keyword evidence="3" id="KW-1185">Reference proteome</keyword>
<feature type="compositionally biased region" description="Basic and acidic residues" evidence="1">
    <location>
        <begin position="1154"/>
        <end position="1194"/>
    </location>
</feature>
<proteinExistence type="predicted"/>
<sequence>MSVEGSHSGTATPVGLSEAPTPVDSKAPTPIPSGRTSPVLDTGQDKEIDKKDGVDDKKVEKDEERVTQKLEMEKELLKVEVKTNVDTECKSEKEKLPGEVMDVLDKNKKVLNLSQSEVPKHKGGTGDTEKKDSDRPEENYTKLSLTSEEVEEKQTSKDVGKTQEQKLNNEGKRRTEEETDEKKVDSTTEKVTENEKDTDKVENVDEVKEQLITECKSKMAECEDDKNRKEIEIPSEVESCEKENLKKETVIKTEAAENTIEKTDKVKSELINEAAENTNKKTDKVKSELENETAENTNEKTDKVKSALKYETAENTQEKTDKVKSELEYETAENTNEKTDKVKSALKNETAESSNEKTDKVKSALKNETAENTDGKTEKFKSKLKNEVAEHTDGKTDKLKSDLKNEEAKNTDGKTDKLKSELEKKVETADQKVPSNEDIEESEKNGNKSRNRDEDSKEKEKTTKVQIKHAESTEVEGGPSQKGAHVEQQKSLSTENVAEATEKKVEEVVCGKKSGKMLETMEVDDNTKEICLDIAAKKTMLVRERGSQEILESKGPKFGLIERTETKKKESVWDKLNKMKEKGEAKSEETGERKKETNPCLPLSADKHPKEEEKQEHSSHSTPKEDARIKSSNTTFTIQRAWEDKVTTKPGPSVLSESSLAPPKQQQQQAPKLMSIESLVGPPTRPLNLPSQPVPAVIRSSIGGLQPTTKDDMTEPPLKKFKFSDMSSLESHSESRVSDSKFTQETSPSDPPPLPPSPALPPQAAKGDKDRITQKNEIEEKVVSLSSIRSVESEEKVYQKDDAKLSAQSENPAQDRPDKNRTYNSGDERHPEAGGSHSTVEGEMTQQEKTEESKGKNKDHNPTVEAVSKIDTRIPGKEVKITETVITAAVESKIECQVTDSVKSTTQKPYDNPLEEVKEDSSSGAIEEPVMLIKGDGEGAMCEGGNDLFHSQDFFPALAQPWWEHFGENNATRASVGETIEEGVMYFWGEGTGAECEAGNNGDETETSSDTNKQGEGGGSGGTVATDSQRNTAVADLKTAKEVEDIKTDGDVKAVDGVCEGDEAKVNGLRTVESVDKTTDKSESQDDQSNEVSDAKHASVNGKKVNEENSVCDEHDDGLQLKASGGCEKIMVKEVKEEEKKRANTEQILSVTQESKKCKSDISDNVKVEGCEVKSNEEEKERRKNKKETVKDKDGSEEEGIGDEEEIEEEEEGDVEEEEEEEEEVDEEDEDEEERRSKKKHKEKLGSSYMKKQVQHDSAVGQQGTMRGRGRPHKRNAEQQESEEEEDDQEEDYHDEDDDGPEGDENEQYHTMPPARKRRQRGKGSTSRPLPDVPRQKSARIAKIREKEEQERRELEAIRLNQLAEENRMREIKKKAREERRSSSTLSFVRIDTIDWNLW</sequence>
<organism evidence="2 3">
    <name type="scientific">Chionoecetes opilio</name>
    <name type="common">Atlantic snow crab</name>
    <name type="synonym">Cancer opilio</name>
    <dbReference type="NCBI Taxonomy" id="41210"/>
    <lineage>
        <taxon>Eukaryota</taxon>
        <taxon>Metazoa</taxon>
        <taxon>Ecdysozoa</taxon>
        <taxon>Arthropoda</taxon>
        <taxon>Crustacea</taxon>
        <taxon>Multicrustacea</taxon>
        <taxon>Malacostraca</taxon>
        <taxon>Eumalacostraca</taxon>
        <taxon>Eucarida</taxon>
        <taxon>Decapoda</taxon>
        <taxon>Pleocyemata</taxon>
        <taxon>Brachyura</taxon>
        <taxon>Eubrachyura</taxon>
        <taxon>Majoidea</taxon>
        <taxon>Majidae</taxon>
        <taxon>Chionoecetes</taxon>
    </lineage>
</organism>
<gene>
    <name evidence="2" type="ORF">GWK47_020362</name>
</gene>
<feature type="region of interest" description="Disordered" evidence="1">
    <location>
        <begin position="904"/>
        <end position="924"/>
    </location>
</feature>
<feature type="compositionally biased region" description="Acidic residues" evidence="1">
    <location>
        <begin position="1195"/>
        <end position="1233"/>
    </location>
</feature>
<reference evidence="2" key="1">
    <citation type="submission" date="2020-07" db="EMBL/GenBank/DDBJ databases">
        <title>The High-quality genome of the commercially important snow crab, Chionoecetes opilio.</title>
        <authorList>
            <person name="Jeong J.-H."/>
            <person name="Ryu S."/>
        </authorList>
    </citation>
    <scope>NUCLEOTIDE SEQUENCE</scope>
    <source>
        <strain evidence="2">MADBK_172401_WGS</strain>
        <tissue evidence="2">Digestive gland</tissue>
    </source>
</reference>
<feature type="compositionally biased region" description="Basic and acidic residues" evidence="1">
    <location>
        <begin position="127"/>
        <end position="140"/>
    </location>
</feature>
<feature type="compositionally biased region" description="Basic and acidic residues" evidence="1">
    <location>
        <begin position="442"/>
        <end position="472"/>
    </location>
</feature>
<dbReference type="Proteomes" id="UP000770661">
    <property type="component" value="Unassembled WGS sequence"/>
</dbReference>
<feature type="compositionally biased region" description="Basic and acidic residues" evidence="1">
    <location>
        <begin position="278"/>
        <end position="289"/>
    </location>
</feature>
<feature type="compositionally biased region" description="Polar residues" evidence="1">
    <location>
        <begin position="1"/>
        <end position="11"/>
    </location>
</feature>
<feature type="compositionally biased region" description="Basic and acidic residues" evidence="1">
    <location>
        <begin position="1130"/>
        <end position="1144"/>
    </location>
</feature>
<feature type="compositionally biased region" description="Polar residues" evidence="1">
    <location>
        <begin position="836"/>
        <end position="845"/>
    </location>
</feature>
<feature type="region of interest" description="Disordered" evidence="1">
    <location>
        <begin position="83"/>
        <end position="102"/>
    </location>
</feature>
<feature type="compositionally biased region" description="Basic and acidic residues" evidence="1">
    <location>
        <begin position="813"/>
        <end position="832"/>
    </location>
</feature>
<comment type="caution">
    <text evidence="2">The sequence shown here is derived from an EMBL/GenBank/DDBJ whole genome shotgun (WGS) entry which is preliminary data.</text>
</comment>